<feature type="compositionally biased region" description="Polar residues" evidence="1">
    <location>
        <begin position="257"/>
        <end position="266"/>
    </location>
</feature>
<evidence type="ECO:0000313" key="5">
    <source>
        <dbReference type="Proteomes" id="UP001054902"/>
    </source>
</evidence>
<feature type="region of interest" description="Disordered" evidence="1">
    <location>
        <begin position="292"/>
        <end position="312"/>
    </location>
</feature>
<feature type="domain" description="J" evidence="3">
    <location>
        <begin position="66"/>
        <end position="153"/>
    </location>
</feature>
<dbReference type="AlphaFoldDB" id="A0AAD3CMY7"/>
<protein>
    <recommendedName>
        <fullName evidence="3">J domain-containing protein</fullName>
    </recommendedName>
</protein>
<dbReference type="SUPFAM" id="SSF46565">
    <property type="entry name" value="Chaperone J-domain"/>
    <property type="match status" value="1"/>
</dbReference>
<sequence length="900" mass="100654">MKFFQVALAKILLISTADAFLVAPTPMSNGESVFTQQGFFTYEEPQLPRNSFTRLNYASGLPDTSDPLAILNLEPDVVDIKEIKKAYRRMALKYHPDTFTSSDASEEEKQKANDEFARINAAYAFLTGKSEDMPEMSESEKQQSKKKGYARASKRYNNHSRRYPNHRERKQQSQQVWHNDVQGFDMSGNRVGNRHKPASPDSQRSSYSAKNMYQRTSTYKAHKRAAPKSTTAGKVEKDDIGYNAKFSTTQRKPRNDQAAQNHANAGTKTNTPRDTTSTTDIFDKKEQKKYDAKTINERISNNEGKSSIPRQSTQDIFNAKEKQNVQNTVIEEKKKPTVASSIPRQSTQDLFNAKEKQNVQNTVIEEKKKPTVASSIPRQSTQDIFNAKEKQNVQNTVIEEKKKPTVASSIPRQSTQDIFNAKEKQNVQNTVIEEKKKPTVASSIPRQSTQDIFNAKGLNTPSGAEPSSPSPAPKKNSLFNWSPHGKESLPSVDPRQKNAPVASSIPRQSTQDIFNAKGLNTEVEAEPSSPSPAPKNSLFTWSPHGKESLPSVDPRQKNTPVASSIPRQSTQDIFTSKESTASSTGSFSWSDNIHADGSTGQNTDSSSTMKNAELNDINSREQNNVKSANSSEEKKDVWHPDSVLINGISIAYPSDESEVETHREKKLSSEYERSTFATNYKNVIKKEETVEKKASDFAKTSNSIESEKEIDSVRKQKISDNMAAYIEEKKSVLTGEKTDEKILPPNFWATPEKLNPNKSGSMKRTMANDTHIKSHVYKNTLHNSSRNSHASAFGLDETVGNVRKSTSNKSGVVLKLKRGEGNKNKILYNLKKADRSSLNPFSRRSSRNNDEEEMLDTGSNNVVLNLKKGQMSRRKKILSRVKRAVTYVGIASLMARVIRG</sequence>
<comment type="caution">
    <text evidence="4">The sequence shown here is derived from an EMBL/GenBank/DDBJ whole genome shotgun (WGS) entry which is preliminary data.</text>
</comment>
<keyword evidence="5" id="KW-1185">Reference proteome</keyword>
<gene>
    <name evidence="4" type="ORF">CTEN210_05399</name>
</gene>
<keyword evidence="2" id="KW-0732">Signal</keyword>
<dbReference type="Gene3D" id="1.10.287.110">
    <property type="entry name" value="DnaJ domain"/>
    <property type="match status" value="1"/>
</dbReference>
<dbReference type="EMBL" id="BLLK01000029">
    <property type="protein sequence ID" value="GFH48923.1"/>
    <property type="molecule type" value="Genomic_DNA"/>
</dbReference>
<reference evidence="4 5" key="1">
    <citation type="journal article" date="2021" name="Sci. Rep.">
        <title>The genome of the diatom Chaetoceros tenuissimus carries an ancient integrated fragment of an extant virus.</title>
        <authorList>
            <person name="Hongo Y."/>
            <person name="Kimura K."/>
            <person name="Takaki Y."/>
            <person name="Yoshida Y."/>
            <person name="Baba S."/>
            <person name="Kobayashi G."/>
            <person name="Nagasaki K."/>
            <person name="Hano T."/>
            <person name="Tomaru Y."/>
        </authorList>
    </citation>
    <scope>NUCLEOTIDE SEQUENCE [LARGE SCALE GENOMIC DNA]</scope>
    <source>
        <strain evidence="4 5">NIES-3715</strain>
    </source>
</reference>
<feature type="compositionally biased region" description="Polar residues" evidence="1">
    <location>
        <begin position="200"/>
        <end position="219"/>
    </location>
</feature>
<dbReference type="CDD" id="cd06257">
    <property type="entry name" value="DnaJ"/>
    <property type="match status" value="1"/>
</dbReference>
<evidence type="ECO:0000256" key="1">
    <source>
        <dbReference type="SAM" id="MobiDB-lite"/>
    </source>
</evidence>
<accession>A0AAD3CMY7</accession>
<feature type="compositionally biased region" description="Polar residues" evidence="1">
    <location>
        <begin position="406"/>
        <end position="418"/>
    </location>
</feature>
<feature type="chain" id="PRO_5041999752" description="J domain-containing protein" evidence="2">
    <location>
        <begin position="20"/>
        <end position="900"/>
    </location>
</feature>
<feature type="region of interest" description="Disordered" evidence="1">
    <location>
        <begin position="837"/>
        <end position="856"/>
    </location>
</feature>
<feature type="compositionally biased region" description="Low complexity" evidence="1">
    <location>
        <begin position="576"/>
        <end position="590"/>
    </location>
</feature>
<dbReference type="Proteomes" id="UP001054902">
    <property type="component" value="Unassembled WGS sequence"/>
</dbReference>
<evidence type="ECO:0000259" key="3">
    <source>
        <dbReference type="PROSITE" id="PS50076"/>
    </source>
</evidence>
<feature type="compositionally biased region" description="Polar residues" evidence="1">
    <location>
        <begin position="372"/>
        <end position="384"/>
    </location>
</feature>
<feature type="compositionally biased region" description="Low complexity" evidence="1">
    <location>
        <begin position="461"/>
        <end position="477"/>
    </location>
</feature>
<feature type="compositionally biased region" description="Polar residues" evidence="1">
    <location>
        <begin position="598"/>
        <end position="630"/>
    </location>
</feature>
<dbReference type="PROSITE" id="PS50076">
    <property type="entry name" value="DNAJ_2"/>
    <property type="match status" value="1"/>
</dbReference>
<organism evidence="4 5">
    <name type="scientific">Chaetoceros tenuissimus</name>
    <dbReference type="NCBI Taxonomy" id="426638"/>
    <lineage>
        <taxon>Eukaryota</taxon>
        <taxon>Sar</taxon>
        <taxon>Stramenopiles</taxon>
        <taxon>Ochrophyta</taxon>
        <taxon>Bacillariophyta</taxon>
        <taxon>Coscinodiscophyceae</taxon>
        <taxon>Chaetocerotophycidae</taxon>
        <taxon>Chaetocerotales</taxon>
        <taxon>Chaetocerotaceae</taxon>
        <taxon>Chaetoceros</taxon>
    </lineage>
</organism>
<feature type="compositionally biased region" description="Basic residues" evidence="1">
    <location>
        <begin position="144"/>
        <end position="169"/>
    </location>
</feature>
<feature type="compositionally biased region" description="Polar residues" evidence="1">
    <location>
        <begin position="297"/>
        <end position="312"/>
    </location>
</feature>
<feature type="compositionally biased region" description="Low complexity" evidence="1">
    <location>
        <begin position="267"/>
        <end position="278"/>
    </location>
</feature>
<feature type="region of interest" description="Disordered" evidence="1">
    <location>
        <begin position="130"/>
        <end position="278"/>
    </location>
</feature>
<feature type="compositionally biased region" description="Polar residues" evidence="1">
    <location>
        <begin position="440"/>
        <end position="460"/>
    </location>
</feature>
<evidence type="ECO:0000313" key="4">
    <source>
        <dbReference type="EMBL" id="GFH48923.1"/>
    </source>
</evidence>
<dbReference type="SMART" id="SM00271">
    <property type="entry name" value="DnaJ"/>
    <property type="match status" value="1"/>
</dbReference>
<feature type="signal peptide" evidence="2">
    <location>
        <begin position="1"/>
        <end position="19"/>
    </location>
</feature>
<evidence type="ECO:0000256" key="2">
    <source>
        <dbReference type="SAM" id="SignalP"/>
    </source>
</evidence>
<dbReference type="Pfam" id="PF00226">
    <property type="entry name" value="DnaJ"/>
    <property type="match status" value="1"/>
</dbReference>
<proteinExistence type="predicted"/>
<name>A0AAD3CMY7_9STRA</name>
<dbReference type="InterPro" id="IPR036869">
    <property type="entry name" value="J_dom_sf"/>
</dbReference>
<dbReference type="InterPro" id="IPR001623">
    <property type="entry name" value="DnaJ_domain"/>
</dbReference>
<feature type="region of interest" description="Disordered" evidence="1">
    <location>
        <begin position="361"/>
        <end position="636"/>
    </location>
</feature>
<feature type="compositionally biased region" description="Polar residues" evidence="1">
    <location>
        <begin position="557"/>
        <end position="574"/>
    </location>
</feature>